<dbReference type="RefSeq" id="WP_345329548.1">
    <property type="nucleotide sequence ID" value="NZ_BAABJI010000001.1"/>
</dbReference>
<evidence type="ECO:0000313" key="1">
    <source>
        <dbReference type="EMBL" id="GAA4907061.1"/>
    </source>
</evidence>
<dbReference type="PROSITE" id="PS51257">
    <property type="entry name" value="PROKAR_LIPOPROTEIN"/>
    <property type="match status" value="1"/>
</dbReference>
<comment type="caution">
    <text evidence="1">The sequence shown here is derived from an EMBL/GenBank/DDBJ whole genome shotgun (WGS) entry which is preliminary data.</text>
</comment>
<organism evidence="1 2">
    <name type="scientific">Mucilaginibacter defluvii</name>
    <dbReference type="NCBI Taxonomy" id="1196019"/>
    <lineage>
        <taxon>Bacteria</taxon>
        <taxon>Pseudomonadati</taxon>
        <taxon>Bacteroidota</taxon>
        <taxon>Sphingobacteriia</taxon>
        <taxon>Sphingobacteriales</taxon>
        <taxon>Sphingobacteriaceae</taxon>
        <taxon>Mucilaginibacter</taxon>
    </lineage>
</organism>
<sequence>MKRYLTIITLIAFLISCKSKEEKLKEQFLPIISNVVKQDSLIYKMDSLTIFKIDTLSDLKIAQQQISNKSRDFEFFMSMVKSYNSQTELAYKSASLNAQQASLYYNILESDVLGDIAKDKVKTEVSRAKELSAKSQKYLDSAKLVNSQIDNLDKKIKNKKINTKNFKGYVVWFNLLGSDKKNMEVRRDSLYIFISPSLRVIPTSKV</sequence>
<dbReference type="Proteomes" id="UP001501436">
    <property type="component" value="Unassembled WGS sequence"/>
</dbReference>
<protein>
    <submittedName>
        <fullName evidence="1">Uncharacterized protein</fullName>
    </submittedName>
</protein>
<gene>
    <name evidence="1" type="ORF">GCM10023313_07280</name>
</gene>
<dbReference type="EMBL" id="BAABJI010000001">
    <property type="protein sequence ID" value="GAA4907061.1"/>
    <property type="molecule type" value="Genomic_DNA"/>
</dbReference>
<accession>A0ABP9FMG6</accession>
<reference evidence="2" key="1">
    <citation type="journal article" date="2019" name="Int. J. Syst. Evol. Microbiol.">
        <title>The Global Catalogue of Microorganisms (GCM) 10K type strain sequencing project: providing services to taxonomists for standard genome sequencing and annotation.</title>
        <authorList>
            <consortium name="The Broad Institute Genomics Platform"/>
            <consortium name="The Broad Institute Genome Sequencing Center for Infectious Disease"/>
            <person name="Wu L."/>
            <person name="Ma J."/>
        </authorList>
    </citation>
    <scope>NUCLEOTIDE SEQUENCE [LARGE SCALE GENOMIC DNA]</scope>
    <source>
        <strain evidence="2">JCM 18283</strain>
    </source>
</reference>
<keyword evidence="2" id="KW-1185">Reference proteome</keyword>
<evidence type="ECO:0000313" key="2">
    <source>
        <dbReference type="Proteomes" id="UP001501436"/>
    </source>
</evidence>
<name>A0ABP9FMG6_9SPHI</name>
<proteinExistence type="predicted"/>